<keyword evidence="3" id="KW-1185">Reference proteome</keyword>
<accession>A0AAD6Y9P2</accession>
<sequence length="215" mass="23722">MSRMVSEAVSFSHGSPPPPRSTSSLSVCRSCWRSEKTDINSVHAARVISHRVLHQPHTQVAPVVRELYTLATEPPGPRILSQIKALDGDDNQIARADAENLRRTMVIFTAGDASSCDRPPHPTARAEIDVVIGRGRLPDFSVRERVRTSDARQTTRRGILILAATLEIPFSRDEPNSTRRMTHDESFYADPCAIMRSRYLPAHCTRAASCGGPAN</sequence>
<reference evidence="2" key="1">
    <citation type="submission" date="2023-03" db="EMBL/GenBank/DDBJ databases">
        <title>Massive genome expansion in bonnet fungi (Mycena s.s.) driven by repeated elements and novel gene families across ecological guilds.</title>
        <authorList>
            <consortium name="Lawrence Berkeley National Laboratory"/>
            <person name="Harder C.B."/>
            <person name="Miyauchi S."/>
            <person name="Viragh M."/>
            <person name="Kuo A."/>
            <person name="Thoen E."/>
            <person name="Andreopoulos B."/>
            <person name="Lu D."/>
            <person name="Skrede I."/>
            <person name="Drula E."/>
            <person name="Henrissat B."/>
            <person name="Morin E."/>
            <person name="Kohler A."/>
            <person name="Barry K."/>
            <person name="LaButti K."/>
            <person name="Morin E."/>
            <person name="Salamov A."/>
            <person name="Lipzen A."/>
            <person name="Mereny Z."/>
            <person name="Hegedus B."/>
            <person name="Baldrian P."/>
            <person name="Stursova M."/>
            <person name="Weitz H."/>
            <person name="Taylor A."/>
            <person name="Grigoriev I.V."/>
            <person name="Nagy L.G."/>
            <person name="Martin F."/>
            <person name="Kauserud H."/>
        </authorList>
    </citation>
    <scope>NUCLEOTIDE SEQUENCE</scope>
    <source>
        <strain evidence="2">9144</strain>
    </source>
</reference>
<dbReference type="EMBL" id="JARJCW010000032">
    <property type="protein sequence ID" value="KAJ7208942.1"/>
    <property type="molecule type" value="Genomic_DNA"/>
</dbReference>
<name>A0AAD6Y9P2_9AGAR</name>
<evidence type="ECO:0000313" key="2">
    <source>
        <dbReference type="EMBL" id="KAJ7208942.1"/>
    </source>
</evidence>
<evidence type="ECO:0000256" key="1">
    <source>
        <dbReference type="SAM" id="MobiDB-lite"/>
    </source>
</evidence>
<proteinExistence type="predicted"/>
<feature type="region of interest" description="Disordered" evidence="1">
    <location>
        <begin position="1"/>
        <end position="25"/>
    </location>
</feature>
<protein>
    <submittedName>
        <fullName evidence="2">Uncharacterized protein</fullName>
    </submittedName>
</protein>
<organism evidence="2 3">
    <name type="scientific">Mycena pura</name>
    <dbReference type="NCBI Taxonomy" id="153505"/>
    <lineage>
        <taxon>Eukaryota</taxon>
        <taxon>Fungi</taxon>
        <taxon>Dikarya</taxon>
        <taxon>Basidiomycota</taxon>
        <taxon>Agaricomycotina</taxon>
        <taxon>Agaricomycetes</taxon>
        <taxon>Agaricomycetidae</taxon>
        <taxon>Agaricales</taxon>
        <taxon>Marasmiineae</taxon>
        <taxon>Mycenaceae</taxon>
        <taxon>Mycena</taxon>
    </lineage>
</organism>
<evidence type="ECO:0000313" key="3">
    <source>
        <dbReference type="Proteomes" id="UP001219525"/>
    </source>
</evidence>
<comment type="caution">
    <text evidence="2">The sequence shown here is derived from an EMBL/GenBank/DDBJ whole genome shotgun (WGS) entry which is preliminary data.</text>
</comment>
<dbReference type="Proteomes" id="UP001219525">
    <property type="component" value="Unassembled WGS sequence"/>
</dbReference>
<dbReference type="AlphaFoldDB" id="A0AAD6Y9P2"/>
<gene>
    <name evidence="2" type="ORF">GGX14DRAFT_633027</name>
</gene>